<dbReference type="PANTHER" id="PTHR43433">
    <property type="entry name" value="HYDROLASE, ALPHA/BETA FOLD FAMILY PROTEIN"/>
    <property type="match status" value="1"/>
</dbReference>
<evidence type="ECO:0000313" key="2">
    <source>
        <dbReference type="EMBL" id="SDL57573.1"/>
    </source>
</evidence>
<reference evidence="2 3" key="1">
    <citation type="submission" date="2016-10" db="EMBL/GenBank/DDBJ databases">
        <authorList>
            <person name="de Groot N.N."/>
        </authorList>
    </citation>
    <scope>NUCLEOTIDE SEQUENCE [LARGE SCALE GENOMIC DNA]</scope>
    <source>
        <strain evidence="2 3">DSM 1736</strain>
    </source>
</reference>
<dbReference type="InterPro" id="IPR029058">
    <property type="entry name" value="AB_hydrolase_fold"/>
</dbReference>
<proteinExistence type="predicted"/>
<dbReference type="PANTHER" id="PTHR43433:SF5">
    <property type="entry name" value="AB HYDROLASE-1 DOMAIN-CONTAINING PROTEIN"/>
    <property type="match status" value="1"/>
</dbReference>
<keyword evidence="3" id="KW-1185">Reference proteome</keyword>
<evidence type="ECO:0000259" key="1">
    <source>
        <dbReference type="Pfam" id="PF12697"/>
    </source>
</evidence>
<accession>A0A1G9L754</accession>
<dbReference type="STRING" id="146817.SAMN04488502_101252"/>
<dbReference type="SUPFAM" id="SSF53474">
    <property type="entry name" value="alpha/beta-Hydrolases"/>
    <property type="match status" value="1"/>
</dbReference>
<dbReference type="InterPro" id="IPR000073">
    <property type="entry name" value="AB_hydrolase_1"/>
</dbReference>
<name>A0A1G9L754_9FIRM</name>
<organism evidence="2 3">
    <name type="scientific">Dendrosporobacter quercicolus</name>
    <dbReference type="NCBI Taxonomy" id="146817"/>
    <lineage>
        <taxon>Bacteria</taxon>
        <taxon>Bacillati</taxon>
        <taxon>Bacillota</taxon>
        <taxon>Negativicutes</taxon>
        <taxon>Selenomonadales</taxon>
        <taxon>Sporomusaceae</taxon>
        <taxon>Dendrosporobacter</taxon>
    </lineage>
</organism>
<dbReference type="InterPro" id="IPR050471">
    <property type="entry name" value="AB_hydrolase"/>
</dbReference>
<dbReference type="Proteomes" id="UP000214880">
    <property type="component" value="Unassembled WGS sequence"/>
</dbReference>
<dbReference type="OrthoDB" id="9773293at2"/>
<dbReference type="AlphaFoldDB" id="A0A1G9L754"/>
<dbReference type="Pfam" id="PF12697">
    <property type="entry name" value="Abhydrolase_6"/>
    <property type="match status" value="1"/>
</dbReference>
<sequence>MPHPLFFIHGWASTGAIWPDSLRQKHSQCYDAPNFPDFNCLSAAFLTFTEYHKQPITVIGWSLGGLLALQLAAAYPNRIYKIILVSSTARFTNEPGYTAGLSPAIVKRLAKQLNQDPRATQRNFYTLMFSSSEQDRIIPFLQNIAPRMASLHPHSLSKGLNFLLEADYRSILPKLQTPCAIIHGTADTICPVDAAHIWRKISLTPAYTCSPVQGIFRFILSLIPFLLCSRSVISNDLQKTSRPPIWKNVLLL</sequence>
<gene>
    <name evidence="2" type="ORF">SAMN04488502_101252</name>
</gene>
<dbReference type="RefSeq" id="WP_092067490.1">
    <property type="nucleotide sequence ID" value="NZ_FNHB01000001.1"/>
</dbReference>
<evidence type="ECO:0000313" key="3">
    <source>
        <dbReference type="Proteomes" id="UP000214880"/>
    </source>
</evidence>
<dbReference type="PRINTS" id="PR00111">
    <property type="entry name" value="ABHYDROLASE"/>
</dbReference>
<dbReference type="EMBL" id="FNHB01000001">
    <property type="protein sequence ID" value="SDL57573.1"/>
    <property type="molecule type" value="Genomic_DNA"/>
</dbReference>
<feature type="domain" description="AB hydrolase-1" evidence="1">
    <location>
        <begin position="5"/>
        <end position="198"/>
    </location>
</feature>
<dbReference type="Gene3D" id="3.40.50.1820">
    <property type="entry name" value="alpha/beta hydrolase"/>
    <property type="match status" value="1"/>
</dbReference>
<protein>
    <submittedName>
        <fullName evidence="2">Pimeloyl-[acyl-carrier protein] methyl ester esterase</fullName>
    </submittedName>
</protein>